<dbReference type="Proteomes" id="UP000437748">
    <property type="component" value="Unassembled WGS sequence"/>
</dbReference>
<accession>A0A6N6VQR9</accession>
<feature type="transmembrane region" description="Helical" evidence="1">
    <location>
        <begin position="37"/>
        <end position="56"/>
    </location>
</feature>
<organism evidence="2 3">
    <name type="scientific">Silvanigrella paludirubra</name>
    <dbReference type="NCBI Taxonomy" id="2499159"/>
    <lineage>
        <taxon>Bacteria</taxon>
        <taxon>Pseudomonadati</taxon>
        <taxon>Bdellovibrionota</taxon>
        <taxon>Oligoflexia</taxon>
        <taxon>Silvanigrellales</taxon>
        <taxon>Silvanigrellaceae</taxon>
        <taxon>Silvanigrella</taxon>
    </lineage>
</organism>
<dbReference type="EMBL" id="WFLM01000004">
    <property type="protein sequence ID" value="KAB8037682.1"/>
    <property type="molecule type" value="Genomic_DNA"/>
</dbReference>
<evidence type="ECO:0000313" key="3">
    <source>
        <dbReference type="Proteomes" id="UP000437748"/>
    </source>
</evidence>
<evidence type="ECO:0000256" key="1">
    <source>
        <dbReference type="SAM" id="Phobius"/>
    </source>
</evidence>
<feature type="transmembrane region" description="Helical" evidence="1">
    <location>
        <begin position="68"/>
        <end position="91"/>
    </location>
</feature>
<evidence type="ECO:0000313" key="2">
    <source>
        <dbReference type="EMBL" id="KAB8037682.1"/>
    </source>
</evidence>
<dbReference type="RefSeq" id="WP_153420757.1">
    <property type="nucleotide sequence ID" value="NZ_WFLM01000004.1"/>
</dbReference>
<keyword evidence="1" id="KW-0812">Transmembrane</keyword>
<gene>
    <name evidence="2" type="ORF">GCL60_10940</name>
</gene>
<reference evidence="2 3" key="1">
    <citation type="submission" date="2019-10" db="EMBL/GenBank/DDBJ databases">
        <title>New species of Slilvanegrellaceae.</title>
        <authorList>
            <person name="Pitt A."/>
            <person name="Hahn M.W."/>
        </authorList>
    </citation>
    <scope>NUCLEOTIDE SEQUENCE [LARGE SCALE GENOMIC DNA]</scope>
    <source>
        <strain evidence="2 3">SP-Ram-0.45-NSY-1</strain>
    </source>
</reference>
<feature type="transmembrane region" description="Helical" evidence="1">
    <location>
        <begin position="126"/>
        <end position="144"/>
    </location>
</feature>
<keyword evidence="3" id="KW-1185">Reference proteome</keyword>
<feature type="transmembrane region" description="Helical" evidence="1">
    <location>
        <begin position="197"/>
        <end position="218"/>
    </location>
</feature>
<feature type="transmembrane region" description="Helical" evidence="1">
    <location>
        <begin position="238"/>
        <end position="260"/>
    </location>
</feature>
<sequence>MSHFIDNFIIARRQFKAFIIVSFYGSRKRFKLSLLELIPQTIFYLGNYFIIITLFKDINGHKISNTDLILFTLSMITADAIGDAIIFKGLGEYLFHLRKGNCIHLYSLPGISALKVLLFRFDFPMVIFGLTSFFIAINMINTFYNPILIIYYSIFTIFGIICHCILSSAFFIIQAYFNSATPISYGNIAARLYIKPLQIIINNIYGIIVFTCIYPVYFVTAASNSFFLNENHIFIKNLITFSLSGILSVLIWFLIINTIVKKSIAKY</sequence>
<dbReference type="OrthoDB" id="9905874at2"/>
<proteinExistence type="predicted"/>
<comment type="caution">
    <text evidence="2">The sequence shown here is derived from an EMBL/GenBank/DDBJ whole genome shotgun (WGS) entry which is preliminary data.</text>
</comment>
<keyword evidence="1" id="KW-1133">Transmembrane helix</keyword>
<dbReference type="AlphaFoldDB" id="A0A6N6VQR9"/>
<protein>
    <submittedName>
        <fullName evidence="2">Uncharacterized protein</fullName>
    </submittedName>
</protein>
<keyword evidence="1" id="KW-0472">Membrane</keyword>
<name>A0A6N6VQR9_9BACT</name>
<feature type="transmembrane region" description="Helical" evidence="1">
    <location>
        <begin position="150"/>
        <end position="177"/>
    </location>
</feature>